<dbReference type="Proteomes" id="UP000287651">
    <property type="component" value="Unassembled WGS sequence"/>
</dbReference>
<name>A0A426Y6K4_ENSVE</name>
<organism evidence="1 2">
    <name type="scientific">Ensete ventricosum</name>
    <name type="common">Abyssinian banana</name>
    <name type="synonym">Musa ensete</name>
    <dbReference type="NCBI Taxonomy" id="4639"/>
    <lineage>
        <taxon>Eukaryota</taxon>
        <taxon>Viridiplantae</taxon>
        <taxon>Streptophyta</taxon>
        <taxon>Embryophyta</taxon>
        <taxon>Tracheophyta</taxon>
        <taxon>Spermatophyta</taxon>
        <taxon>Magnoliopsida</taxon>
        <taxon>Liliopsida</taxon>
        <taxon>Zingiberales</taxon>
        <taxon>Musaceae</taxon>
        <taxon>Ensete</taxon>
    </lineage>
</organism>
<dbReference type="AlphaFoldDB" id="A0A426Y6K4"/>
<accession>A0A426Y6K4</accession>
<protein>
    <submittedName>
        <fullName evidence="1">Uncharacterized protein</fullName>
    </submittedName>
</protein>
<reference evidence="1 2" key="1">
    <citation type="journal article" date="2014" name="Agronomy (Basel)">
        <title>A Draft Genome Sequence for Ensete ventricosum, the Drought-Tolerant Tree Against Hunger.</title>
        <authorList>
            <person name="Harrison J."/>
            <person name="Moore K.A."/>
            <person name="Paszkiewicz K."/>
            <person name="Jones T."/>
            <person name="Grant M."/>
            <person name="Ambacheew D."/>
            <person name="Muzemil S."/>
            <person name="Studholme D.J."/>
        </authorList>
    </citation>
    <scope>NUCLEOTIDE SEQUENCE [LARGE SCALE GENOMIC DNA]</scope>
</reference>
<sequence length="129" mass="15079">MLVHRYGSIKVRRFESYCSVRVVHTGPPVDRYVNRRLLGFTANWGCFLPVTTRNQLVTVDFDRCRPISGDIRGRKKKREKKKRKKKRENLEIRRCSSDPNLSLAGFLVFREEKKTMRDAGFACSFLLPA</sequence>
<evidence type="ECO:0000313" key="1">
    <source>
        <dbReference type="EMBL" id="RRT47415.1"/>
    </source>
</evidence>
<evidence type="ECO:0000313" key="2">
    <source>
        <dbReference type="Proteomes" id="UP000287651"/>
    </source>
</evidence>
<dbReference type="EMBL" id="AMZH03014568">
    <property type="protein sequence ID" value="RRT47415.1"/>
    <property type="molecule type" value="Genomic_DNA"/>
</dbReference>
<comment type="caution">
    <text evidence="1">The sequence shown here is derived from an EMBL/GenBank/DDBJ whole genome shotgun (WGS) entry which is preliminary data.</text>
</comment>
<gene>
    <name evidence="1" type="ORF">B296_00050650</name>
</gene>
<proteinExistence type="predicted"/>